<evidence type="ECO:0000259" key="1">
    <source>
        <dbReference type="Pfam" id="PF12770"/>
    </source>
</evidence>
<dbReference type="RefSeq" id="WP_132796094.1">
    <property type="nucleotide sequence ID" value="NZ_SLXM01000026.1"/>
</dbReference>
<dbReference type="OrthoDB" id="9771112at2"/>
<feature type="non-terminal residue" evidence="2">
    <location>
        <position position="274"/>
    </location>
</feature>
<dbReference type="Proteomes" id="UP000294564">
    <property type="component" value="Unassembled WGS sequence"/>
</dbReference>
<evidence type="ECO:0000313" key="2">
    <source>
        <dbReference type="EMBL" id="TCP20983.1"/>
    </source>
</evidence>
<sequence>MAAYYLQDNNLFFDFIEKNKAFLLTQSIKQNNLTSNLSYKATLDDALFRKKILDIESRTTNENKFLNDSLFNLKLKYERFKDSLKLIYPDYFSQKNNVQSISLPELKQKLDNKTAVLSYDIVKKYDSDSYELLGLVNTKQKSISFKALLTQKEYSLFSKYKKLISIPFSKKEQLIDFKEIAYKLHTFLFPSGEVQKLIQDKNLMIIANGELQNLPFESLVTNKESLKYLIQDYNISYAYSASFLDFNNSIKRETTKNLAAFAPVSFSNSELKSL</sequence>
<feature type="domain" description="CHAT" evidence="1">
    <location>
        <begin position="180"/>
        <end position="261"/>
    </location>
</feature>
<name>A0A4R2NHS5_9FLAO</name>
<gene>
    <name evidence="2" type="ORF">EV195_1262</name>
</gene>
<evidence type="ECO:0000313" key="3">
    <source>
        <dbReference type="Proteomes" id="UP000294564"/>
    </source>
</evidence>
<proteinExistence type="predicted"/>
<dbReference type="InterPro" id="IPR024983">
    <property type="entry name" value="CHAT_dom"/>
</dbReference>
<protein>
    <submittedName>
        <fullName evidence="2">CHAT domain-containing protein</fullName>
    </submittedName>
</protein>
<keyword evidence="3" id="KW-1185">Reference proteome</keyword>
<dbReference type="EMBL" id="SLXM01000026">
    <property type="protein sequence ID" value="TCP20983.1"/>
    <property type="molecule type" value="Genomic_DNA"/>
</dbReference>
<accession>A0A4R2NHS5</accession>
<organism evidence="2 3">
    <name type="scientific">Tenacibaculum skagerrakense</name>
    <dbReference type="NCBI Taxonomy" id="186571"/>
    <lineage>
        <taxon>Bacteria</taxon>
        <taxon>Pseudomonadati</taxon>
        <taxon>Bacteroidota</taxon>
        <taxon>Flavobacteriia</taxon>
        <taxon>Flavobacteriales</taxon>
        <taxon>Flavobacteriaceae</taxon>
        <taxon>Tenacibaculum</taxon>
    </lineage>
</organism>
<dbReference type="Pfam" id="PF12770">
    <property type="entry name" value="CHAT"/>
    <property type="match status" value="1"/>
</dbReference>
<dbReference type="AlphaFoldDB" id="A0A4R2NHS5"/>
<reference evidence="2 3" key="1">
    <citation type="submission" date="2019-03" db="EMBL/GenBank/DDBJ databases">
        <title>Genomic Encyclopedia of Type Strains, Phase IV (KMG-IV): sequencing the most valuable type-strain genomes for metagenomic binning, comparative biology and taxonomic classification.</title>
        <authorList>
            <person name="Goeker M."/>
        </authorList>
    </citation>
    <scope>NUCLEOTIDE SEQUENCE [LARGE SCALE GENOMIC DNA]</scope>
    <source>
        <strain evidence="2 3">DSM 14836</strain>
    </source>
</reference>
<comment type="caution">
    <text evidence="2">The sequence shown here is derived from an EMBL/GenBank/DDBJ whole genome shotgun (WGS) entry which is preliminary data.</text>
</comment>